<dbReference type="Proteomes" id="UP001200034">
    <property type="component" value="Unassembled WGS sequence"/>
</dbReference>
<evidence type="ECO:0000256" key="1">
    <source>
        <dbReference type="SAM" id="Phobius"/>
    </source>
</evidence>
<gene>
    <name evidence="2" type="ORF">KR093_001643</name>
</gene>
<sequence length="96" mass="11196">MASIDTSKRKPRRTQGTPSFKYRNRFAYAFLAIGPVLFGLWCLTPMQRITNEKLILLTQQTEEEKDRRALFEFGAPRTAEFIREAIKEADDLAKER</sequence>
<keyword evidence="1" id="KW-0812">Transmembrane</keyword>
<dbReference type="AlphaFoldDB" id="A0AAD4JVH9"/>
<keyword evidence="1" id="KW-0472">Membrane</keyword>
<protein>
    <submittedName>
        <fullName evidence="2">Uncharacterized protein</fullName>
    </submittedName>
</protein>
<name>A0AAD4JVH9_9MUSC</name>
<evidence type="ECO:0000313" key="2">
    <source>
        <dbReference type="EMBL" id="KAH8365521.1"/>
    </source>
</evidence>
<dbReference type="EMBL" id="JAJJHW010002774">
    <property type="protein sequence ID" value="KAH8365521.1"/>
    <property type="molecule type" value="Genomic_DNA"/>
</dbReference>
<keyword evidence="1" id="KW-1133">Transmembrane helix</keyword>
<keyword evidence="3" id="KW-1185">Reference proteome</keyword>
<reference evidence="2" key="1">
    <citation type="journal article" date="2021" name="Mol. Ecol. Resour.">
        <title>Phylogenomic analyses of the genus Drosophila reveals genomic signals of climate adaptation.</title>
        <authorList>
            <person name="Li F."/>
            <person name="Rane R.V."/>
            <person name="Luria V."/>
            <person name="Xiong Z."/>
            <person name="Chen J."/>
            <person name="Li Z."/>
            <person name="Catullo R.A."/>
            <person name="Griffin P.C."/>
            <person name="Schiffer M."/>
            <person name="Pearce S."/>
            <person name="Lee S.F."/>
            <person name="McElroy K."/>
            <person name="Stocker A."/>
            <person name="Shirriffs J."/>
            <person name="Cockerell F."/>
            <person name="Coppin C."/>
            <person name="Sgro C.M."/>
            <person name="Karger A."/>
            <person name="Cain J.W."/>
            <person name="Weber J.A."/>
            <person name="Santpere G."/>
            <person name="Kirschner M.W."/>
            <person name="Hoffmann A.A."/>
            <person name="Oakeshott J.G."/>
            <person name="Zhang G."/>
        </authorList>
    </citation>
    <scope>NUCLEOTIDE SEQUENCE</scope>
    <source>
        <strain evidence="2">BGI-SZ-2011g</strain>
    </source>
</reference>
<proteinExistence type="predicted"/>
<comment type="caution">
    <text evidence="2">The sequence shown here is derived from an EMBL/GenBank/DDBJ whole genome shotgun (WGS) entry which is preliminary data.</text>
</comment>
<organism evidence="2 3">
    <name type="scientific">Drosophila rubida</name>
    <dbReference type="NCBI Taxonomy" id="30044"/>
    <lineage>
        <taxon>Eukaryota</taxon>
        <taxon>Metazoa</taxon>
        <taxon>Ecdysozoa</taxon>
        <taxon>Arthropoda</taxon>
        <taxon>Hexapoda</taxon>
        <taxon>Insecta</taxon>
        <taxon>Pterygota</taxon>
        <taxon>Neoptera</taxon>
        <taxon>Endopterygota</taxon>
        <taxon>Diptera</taxon>
        <taxon>Brachycera</taxon>
        <taxon>Muscomorpha</taxon>
        <taxon>Ephydroidea</taxon>
        <taxon>Drosophilidae</taxon>
        <taxon>Drosophila</taxon>
    </lineage>
</organism>
<feature type="transmembrane region" description="Helical" evidence="1">
    <location>
        <begin position="26"/>
        <end position="44"/>
    </location>
</feature>
<evidence type="ECO:0000313" key="3">
    <source>
        <dbReference type="Proteomes" id="UP001200034"/>
    </source>
</evidence>
<accession>A0AAD4JVH9</accession>